<keyword evidence="17" id="KW-0966">Cell projection</keyword>
<evidence type="ECO:0000256" key="4">
    <source>
        <dbReference type="ARBA" id="ARBA00007971"/>
    </source>
</evidence>
<proteinExistence type="inferred from homology"/>
<comment type="subunit">
    <text evidence="11">The basal body constitutes a major portion of the flagellar organelle and consists of four rings (L,P,S, and M) mounted on a central rod. The M ring is integral to the inner membrane of the cell and may be connected to the flagellar rod via the S ring. The S (supramembrane ring) lies just distal to the M ring. The L and P rings lie in the outer membrane and the periplasmic space, respectively.</text>
</comment>
<dbReference type="PIRSF" id="PIRSF004862">
    <property type="entry name" value="FliF"/>
    <property type="match status" value="1"/>
</dbReference>
<dbReference type="GO" id="GO:0005886">
    <property type="term" value="C:plasma membrane"/>
    <property type="evidence" value="ECO:0007669"/>
    <property type="project" value="UniProtKB-SubCell"/>
</dbReference>
<feature type="compositionally biased region" description="Polar residues" evidence="13">
    <location>
        <begin position="297"/>
        <end position="309"/>
    </location>
</feature>
<feature type="compositionally biased region" description="Polar residues" evidence="13">
    <location>
        <begin position="342"/>
        <end position="352"/>
    </location>
</feature>
<evidence type="ECO:0000256" key="13">
    <source>
        <dbReference type="SAM" id="MobiDB-lite"/>
    </source>
</evidence>
<dbReference type="PANTHER" id="PTHR30046:SF0">
    <property type="entry name" value="FLAGELLAR M-RING PROTEIN"/>
    <property type="match status" value="1"/>
</dbReference>
<dbReference type="AlphaFoldDB" id="A0A4R3NRP2"/>
<evidence type="ECO:0000256" key="3">
    <source>
        <dbReference type="ARBA" id="ARBA00004651"/>
    </source>
</evidence>
<evidence type="ECO:0000256" key="1">
    <source>
        <dbReference type="ARBA" id="ARBA00003820"/>
    </source>
</evidence>
<dbReference type="InterPro" id="IPR000067">
    <property type="entry name" value="FlgMring_FliF"/>
</dbReference>
<keyword evidence="6" id="KW-1003">Cell membrane</keyword>
<dbReference type="PANTHER" id="PTHR30046">
    <property type="entry name" value="FLAGELLAR M-RING PROTEIN"/>
    <property type="match status" value="1"/>
</dbReference>
<evidence type="ECO:0000256" key="12">
    <source>
        <dbReference type="PIRNR" id="PIRNR004862"/>
    </source>
</evidence>
<keyword evidence="7 14" id="KW-0812">Transmembrane</keyword>
<evidence type="ECO:0000313" key="17">
    <source>
        <dbReference type="EMBL" id="TCT38424.1"/>
    </source>
</evidence>
<evidence type="ECO:0000313" key="18">
    <source>
        <dbReference type="Proteomes" id="UP000295055"/>
    </source>
</evidence>
<reference evidence="17 18" key="1">
    <citation type="submission" date="2019-03" db="EMBL/GenBank/DDBJ databases">
        <title>Genomic analyses of the natural microbiome of Caenorhabditis elegans.</title>
        <authorList>
            <person name="Samuel B."/>
        </authorList>
    </citation>
    <scope>NUCLEOTIDE SEQUENCE [LARGE SCALE GENOMIC DNA]</scope>
    <source>
        <strain evidence="17 18">JUb102</strain>
    </source>
</reference>
<evidence type="ECO:0000256" key="8">
    <source>
        <dbReference type="ARBA" id="ARBA00022989"/>
    </source>
</evidence>
<evidence type="ECO:0000259" key="15">
    <source>
        <dbReference type="Pfam" id="PF01514"/>
    </source>
</evidence>
<dbReference type="Proteomes" id="UP000295055">
    <property type="component" value="Unassembled WGS sequence"/>
</dbReference>
<evidence type="ECO:0000256" key="2">
    <source>
        <dbReference type="ARBA" id="ARBA00004117"/>
    </source>
</evidence>
<feature type="transmembrane region" description="Helical" evidence="14">
    <location>
        <begin position="28"/>
        <end position="48"/>
    </location>
</feature>
<evidence type="ECO:0000256" key="11">
    <source>
        <dbReference type="ARBA" id="ARBA00025936"/>
    </source>
</evidence>
<sequence>MSTASKDTGEAKKGFASLIESIKADPKIPLIIAGAAAISIIVALLLWFRSPDYRVLLSNLSAKDGGDIVGQLTQMNVPYQIADNGSAILVPADKVHELRLKLAQSGLPKGGNTGFELLDKEQFGISQFSEQINYQRALEGELSRTIESLSPVQSARVHLAIPKPTLFVREQKLPTASVTVGLLPGRMLDEGQISAIVHMVSSSVTGLTAANVIIVDQTGRLLTNNDNSQQSANSAQIKMTKEMEAHLKERIEDILSPLVGRANIHAQVTAQMDFSKVEQTSEEYKPNQTPDAAAVRSRQNSESLQNSNGGPSGVPGALSNQPVSAPSAPIDANKESTDGKTAGNTRNGTLNTQRDETTNYEVDRKISHTQRQIGVVDRLSVAVIVNYQSQEGEKGPEMKPLPPEMLQQIDALTREAMGYSAQRGDSINITNSLFTDDTPVVEEPSLLNNPQVIGQALDYGKILLIALIAWFMWRFGIKPQWVKYRKTQQAQIDAEMSIANASQVKAPFVVEEEISEDMDEKTRRRLTRQRVSAEIQSQRIREMAEKDPQVVAMVIRQWLGKSQ</sequence>
<keyword evidence="17" id="KW-0282">Flagellum</keyword>
<name>A0A4R3NRP2_9GAMM</name>
<comment type="subcellular location">
    <subcellularLocation>
        <location evidence="2 12">Bacterial flagellum basal body</location>
    </subcellularLocation>
    <subcellularLocation>
        <location evidence="3">Cell membrane</location>
        <topology evidence="3">Multi-pass membrane protein</topology>
    </subcellularLocation>
</comment>
<evidence type="ECO:0000256" key="9">
    <source>
        <dbReference type="ARBA" id="ARBA00023136"/>
    </source>
</evidence>
<keyword evidence="10 12" id="KW-0975">Bacterial flagellum</keyword>
<dbReference type="InterPro" id="IPR043427">
    <property type="entry name" value="YscJ/FliF"/>
</dbReference>
<dbReference type="GO" id="GO:0071973">
    <property type="term" value="P:bacterial-type flagellum-dependent cell motility"/>
    <property type="evidence" value="ECO:0007669"/>
    <property type="project" value="InterPro"/>
</dbReference>
<feature type="domain" description="Flagellar M-ring C-terminal" evidence="16">
    <location>
        <begin position="255"/>
        <end position="434"/>
    </location>
</feature>
<evidence type="ECO:0000256" key="10">
    <source>
        <dbReference type="ARBA" id="ARBA00023143"/>
    </source>
</evidence>
<organism evidence="17 18">
    <name type="scientific">Providencia alcalifaciens</name>
    <dbReference type="NCBI Taxonomy" id="126385"/>
    <lineage>
        <taxon>Bacteria</taxon>
        <taxon>Pseudomonadati</taxon>
        <taxon>Pseudomonadota</taxon>
        <taxon>Gammaproteobacteria</taxon>
        <taxon>Enterobacterales</taxon>
        <taxon>Morganellaceae</taxon>
        <taxon>Providencia</taxon>
    </lineage>
</organism>
<dbReference type="GO" id="GO:0009431">
    <property type="term" value="C:bacterial-type flagellum basal body, MS ring"/>
    <property type="evidence" value="ECO:0007669"/>
    <property type="project" value="InterPro"/>
</dbReference>
<evidence type="ECO:0000256" key="6">
    <source>
        <dbReference type="ARBA" id="ARBA00022475"/>
    </source>
</evidence>
<keyword evidence="8 14" id="KW-1133">Transmembrane helix</keyword>
<accession>A0A4R3NRP2</accession>
<keyword evidence="17" id="KW-0969">Cilium</keyword>
<evidence type="ECO:0000256" key="5">
    <source>
        <dbReference type="ARBA" id="ARBA00017949"/>
    </source>
</evidence>
<protein>
    <recommendedName>
        <fullName evidence="5 12">Flagellar M-ring protein</fullName>
    </recommendedName>
</protein>
<evidence type="ECO:0000256" key="7">
    <source>
        <dbReference type="ARBA" id="ARBA00022692"/>
    </source>
</evidence>
<comment type="function">
    <text evidence="1 12">The M ring may be actively involved in energy transduction.</text>
</comment>
<dbReference type="InterPro" id="IPR006182">
    <property type="entry name" value="FliF_N_dom"/>
</dbReference>
<dbReference type="Pfam" id="PF08345">
    <property type="entry name" value="YscJ_FliF_C"/>
    <property type="match status" value="1"/>
</dbReference>
<dbReference type="Gene3D" id="3.30.300.30">
    <property type="match status" value="1"/>
</dbReference>
<dbReference type="RefSeq" id="WP_132494667.1">
    <property type="nucleotide sequence ID" value="NZ_JAWIZF010000016.1"/>
</dbReference>
<dbReference type="InterPro" id="IPR045851">
    <property type="entry name" value="AMP-bd_C_sf"/>
</dbReference>
<feature type="domain" description="Flagellar M-ring N-terminal" evidence="15">
    <location>
        <begin position="49"/>
        <end position="223"/>
    </location>
</feature>
<gene>
    <name evidence="17" type="ORF">EC835_101428</name>
</gene>
<dbReference type="PRINTS" id="PR01009">
    <property type="entry name" value="FLGMRINGFLIF"/>
</dbReference>
<dbReference type="InterPro" id="IPR013556">
    <property type="entry name" value="Flag_M-ring_C"/>
</dbReference>
<keyword evidence="9 14" id="KW-0472">Membrane</keyword>
<comment type="caution">
    <text evidence="17">The sequence shown here is derived from an EMBL/GenBank/DDBJ whole genome shotgun (WGS) entry which is preliminary data.</text>
</comment>
<comment type="similarity">
    <text evidence="4 12">Belongs to the FliF family.</text>
</comment>
<feature type="region of interest" description="Disordered" evidence="13">
    <location>
        <begin position="277"/>
        <end position="360"/>
    </location>
</feature>
<dbReference type="NCBIfam" id="TIGR00206">
    <property type="entry name" value="fliF"/>
    <property type="match status" value="1"/>
</dbReference>
<dbReference type="EMBL" id="SMAS01000001">
    <property type="protein sequence ID" value="TCT38424.1"/>
    <property type="molecule type" value="Genomic_DNA"/>
</dbReference>
<dbReference type="Pfam" id="PF01514">
    <property type="entry name" value="YscJ_FliF"/>
    <property type="match status" value="1"/>
</dbReference>
<dbReference type="GO" id="GO:0003774">
    <property type="term" value="F:cytoskeletal motor activity"/>
    <property type="evidence" value="ECO:0007669"/>
    <property type="project" value="InterPro"/>
</dbReference>
<evidence type="ECO:0000259" key="16">
    <source>
        <dbReference type="Pfam" id="PF08345"/>
    </source>
</evidence>
<dbReference type="OrthoDB" id="8554211at2"/>
<evidence type="ECO:0000256" key="14">
    <source>
        <dbReference type="SAM" id="Phobius"/>
    </source>
</evidence>